<proteinExistence type="predicted"/>
<protein>
    <submittedName>
        <fullName evidence="2">Uncharacterized protein</fullName>
    </submittedName>
</protein>
<dbReference type="AlphaFoldDB" id="A0A8J4EJ19"/>
<comment type="caution">
    <text evidence="2">The sequence shown here is derived from an EMBL/GenBank/DDBJ whole genome shotgun (WGS) entry which is preliminary data.</text>
</comment>
<reference evidence="3" key="1">
    <citation type="journal article" date="2021" name="Int. J. Syst. Evol. Microbiol.">
        <title>Actinocatenispora comari sp. nov., an endophytic actinomycete isolated from aerial parts of Comarum salesowianum.</title>
        <authorList>
            <person name="Oyunbileg N."/>
            <person name="Iizaka Y."/>
            <person name="Hamada M."/>
            <person name="Davaapurev B.O."/>
            <person name="Fukumoto A."/>
            <person name="Tsetseg B."/>
            <person name="Kato F."/>
            <person name="Tamura T."/>
            <person name="Batkhuu J."/>
            <person name="Anzai Y."/>
        </authorList>
    </citation>
    <scope>NUCLEOTIDE SEQUENCE [LARGE SCALE GENOMIC DNA]</scope>
    <source>
        <strain evidence="3">NUM-2625</strain>
    </source>
</reference>
<sequence>MGETLPDSARRADAGSSGARHVYRNELDGQGGALPVDYVLAAWTAPRTEALDRGPVEAASRS</sequence>
<accession>A0A8J4EJ19</accession>
<gene>
    <name evidence="2" type="ORF">NUM_07180</name>
</gene>
<dbReference type="Proteomes" id="UP000614996">
    <property type="component" value="Unassembled WGS sequence"/>
</dbReference>
<evidence type="ECO:0000313" key="3">
    <source>
        <dbReference type="Proteomes" id="UP000614996"/>
    </source>
</evidence>
<evidence type="ECO:0000313" key="2">
    <source>
        <dbReference type="EMBL" id="GIL25463.1"/>
    </source>
</evidence>
<keyword evidence="3" id="KW-1185">Reference proteome</keyword>
<organism evidence="2 3">
    <name type="scientific">Actinocatenispora comari</name>
    <dbReference type="NCBI Taxonomy" id="2807577"/>
    <lineage>
        <taxon>Bacteria</taxon>
        <taxon>Bacillati</taxon>
        <taxon>Actinomycetota</taxon>
        <taxon>Actinomycetes</taxon>
        <taxon>Micromonosporales</taxon>
        <taxon>Micromonosporaceae</taxon>
        <taxon>Actinocatenispora</taxon>
    </lineage>
</organism>
<dbReference type="EMBL" id="BOPO01000006">
    <property type="protein sequence ID" value="GIL25463.1"/>
    <property type="molecule type" value="Genomic_DNA"/>
</dbReference>
<feature type="region of interest" description="Disordered" evidence="1">
    <location>
        <begin position="1"/>
        <end position="31"/>
    </location>
</feature>
<name>A0A8J4EJ19_9ACTN</name>
<evidence type="ECO:0000256" key="1">
    <source>
        <dbReference type="SAM" id="MobiDB-lite"/>
    </source>
</evidence>